<protein>
    <submittedName>
        <fullName evidence="1">Uncharacterized protein</fullName>
    </submittedName>
</protein>
<dbReference type="InterPro" id="IPR008949">
    <property type="entry name" value="Isoprenoid_synthase_dom_sf"/>
</dbReference>
<dbReference type="EMBL" id="BTGU01004033">
    <property type="protein sequence ID" value="GMN21639.1"/>
    <property type="molecule type" value="Genomic_DNA"/>
</dbReference>
<sequence>MKQYGTSNQEAYDEFRRQIVEAWKDINAEWLDEHEHAPQPLLMRVLNLARVMDVVYKDGDSYTNSGGLMKIFIKSLLIDAVHI</sequence>
<reference evidence="1" key="1">
    <citation type="submission" date="2023-07" db="EMBL/GenBank/DDBJ databases">
        <title>draft genome sequence of fig (Ficus carica).</title>
        <authorList>
            <person name="Takahashi T."/>
            <person name="Nishimura K."/>
        </authorList>
    </citation>
    <scope>NUCLEOTIDE SEQUENCE</scope>
</reference>
<dbReference type="Proteomes" id="UP001187192">
    <property type="component" value="Unassembled WGS sequence"/>
</dbReference>
<dbReference type="Gene3D" id="1.10.600.10">
    <property type="entry name" value="Farnesyl Diphosphate Synthase"/>
    <property type="match status" value="1"/>
</dbReference>
<organism evidence="1 2">
    <name type="scientific">Ficus carica</name>
    <name type="common">Common fig</name>
    <dbReference type="NCBI Taxonomy" id="3494"/>
    <lineage>
        <taxon>Eukaryota</taxon>
        <taxon>Viridiplantae</taxon>
        <taxon>Streptophyta</taxon>
        <taxon>Embryophyta</taxon>
        <taxon>Tracheophyta</taxon>
        <taxon>Spermatophyta</taxon>
        <taxon>Magnoliopsida</taxon>
        <taxon>eudicotyledons</taxon>
        <taxon>Gunneridae</taxon>
        <taxon>Pentapetalae</taxon>
        <taxon>rosids</taxon>
        <taxon>fabids</taxon>
        <taxon>Rosales</taxon>
        <taxon>Moraceae</taxon>
        <taxon>Ficeae</taxon>
        <taxon>Ficus</taxon>
    </lineage>
</organism>
<accession>A0AA88CY09</accession>
<evidence type="ECO:0000313" key="2">
    <source>
        <dbReference type="Proteomes" id="UP001187192"/>
    </source>
</evidence>
<dbReference type="AlphaFoldDB" id="A0AA88CY09"/>
<name>A0AA88CY09_FICCA</name>
<proteinExistence type="predicted"/>
<comment type="caution">
    <text evidence="1">The sequence shown here is derived from an EMBL/GenBank/DDBJ whole genome shotgun (WGS) entry which is preliminary data.</text>
</comment>
<gene>
    <name evidence="1" type="ORF">TIFTF001_045526</name>
</gene>
<keyword evidence="2" id="KW-1185">Reference proteome</keyword>
<evidence type="ECO:0000313" key="1">
    <source>
        <dbReference type="EMBL" id="GMN21639.1"/>
    </source>
</evidence>
<dbReference type="SUPFAM" id="SSF48576">
    <property type="entry name" value="Terpenoid synthases"/>
    <property type="match status" value="1"/>
</dbReference>